<dbReference type="Pfam" id="PF00266">
    <property type="entry name" value="Aminotran_5"/>
    <property type="match status" value="1"/>
</dbReference>
<dbReference type="PANTHER" id="PTHR43586">
    <property type="entry name" value="CYSTEINE DESULFURASE"/>
    <property type="match status" value="1"/>
</dbReference>
<dbReference type="InterPro" id="IPR015424">
    <property type="entry name" value="PyrdxlP-dep_Trfase"/>
</dbReference>
<dbReference type="OrthoDB" id="9764293at2"/>
<keyword evidence="1" id="KW-0663">Pyridoxal phosphate</keyword>
<sequence length="427" mass="44770">MPPHTSLDMPDPHASSAAPTVPDAATAALPAASLPGAPPAQAFPAPSEPLDGPSWRAHFPVCADLAYLDHASLGPTPRLTAQAVADSLAEQGRRGSLAHPGLHEIADAARAEFAACIGAPAAQVAHAPNASAAVSLIAAGLPWEAGDEVVVPAIDFPSVVLPWMTLRARGVHVRTVACVDGRVDVDALLAACNGATRVMCVSWVQFSSGCRLDLARLGAACRQRGILLVVDGVQGVGALRLDVADLPIDALVVHAYKWMLAPQGVAWLYVGERLAQRLGLSAAGPRSLTPRDSYFDHRYEPRADAARFETGILGFHGIVGARASLALLRAAGPARVEAAVLRHAGHLARGLLDAGCHVQGGADRRDFHSGIVVFRHPRLDAAACRLALLRAGVVTAAREGHVRVAPHFYNTDAEIETLLRTVRDMKD</sequence>
<evidence type="ECO:0000256" key="2">
    <source>
        <dbReference type="SAM" id="MobiDB-lite"/>
    </source>
</evidence>
<accession>A0A261SJT0</accession>
<dbReference type="Proteomes" id="UP000216020">
    <property type="component" value="Unassembled WGS sequence"/>
</dbReference>
<evidence type="ECO:0000256" key="1">
    <source>
        <dbReference type="ARBA" id="ARBA00022898"/>
    </source>
</evidence>
<protein>
    <recommendedName>
        <fullName evidence="3">Aminotransferase class V domain-containing protein</fullName>
    </recommendedName>
</protein>
<reference evidence="5" key="1">
    <citation type="submission" date="2017-05" db="EMBL/GenBank/DDBJ databases">
        <title>Complete and WGS of Bordetella genogroups.</title>
        <authorList>
            <person name="Spilker T."/>
            <person name="Lipuma J."/>
        </authorList>
    </citation>
    <scope>NUCLEOTIDE SEQUENCE [LARGE SCALE GENOMIC DNA]</scope>
    <source>
        <strain evidence="5">AU16122</strain>
    </source>
</reference>
<evidence type="ECO:0000259" key="3">
    <source>
        <dbReference type="Pfam" id="PF00266"/>
    </source>
</evidence>
<evidence type="ECO:0000313" key="5">
    <source>
        <dbReference type="Proteomes" id="UP000216020"/>
    </source>
</evidence>
<comment type="caution">
    <text evidence="4">The sequence shown here is derived from an EMBL/GenBank/DDBJ whole genome shotgun (WGS) entry which is preliminary data.</text>
</comment>
<evidence type="ECO:0000313" key="4">
    <source>
        <dbReference type="EMBL" id="OZI37689.1"/>
    </source>
</evidence>
<dbReference type="SUPFAM" id="SSF53383">
    <property type="entry name" value="PLP-dependent transferases"/>
    <property type="match status" value="1"/>
</dbReference>
<keyword evidence="5" id="KW-1185">Reference proteome</keyword>
<dbReference type="EMBL" id="NEVM01000001">
    <property type="protein sequence ID" value="OZI37689.1"/>
    <property type="molecule type" value="Genomic_DNA"/>
</dbReference>
<gene>
    <name evidence="4" type="ORF">CAL29_04680</name>
</gene>
<dbReference type="InterPro" id="IPR015422">
    <property type="entry name" value="PyrdxlP-dep_Trfase_small"/>
</dbReference>
<dbReference type="InterPro" id="IPR000192">
    <property type="entry name" value="Aminotrans_V_dom"/>
</dbReference>
<feature type="region of interest" description="Disordered" evidence="2">
    <location>
        <begin position="1"/>
        <end position="21"/>
    </location>
</feature>
<dbReference type="InterPro" id="IPR015421">
    <property type="entry name" value="PyrdxlP-dep_Trfase_major"/>
</dbReference>
<dbReference type="Gene3D" id="3.90.1150.10">
    <property type="entry name" value="Aspartate Aminotransferase, domain 1"/>
    <property type="match status" value="1"/>
</dbReference>
<name>A0A261SJT0_9BORD</name>
<proteinExistence type="predicted"/>
<feature type="domain" description="Aminotransferase class V" evidence="3">
    <location>
        <begin position="67"/>
        <end position="408"/>
    </location>
</feature>
<dbReference type="AlphaFoldDB" id="A0A261SJT0"/>
<organism evidence="4 5">
    <name type="scientific">Bordetella genomosp. 10</name>
    <dbReference type="NCBI Taxonomy" id="1416804"/>
    <lineage>
        <taxon>Bacteria</taxon>
        <taxon>Pseudomonadati</taxon>
        <taxon>Pseudomonadota</taxon>
        <taxon>Betaproteobacteria</taxon>
        <taxon>Burkholderiales</taxon>
        <taxon>Alcaligenaceae</taxon>
        <taxon>Bordetella</taxon>
    </lineage>
</organism>
<dbReference type="Gene3D" id="3.40.640.10">
    <property type="entry name" value="Type I PLP-dependent aspartate aminotransferase-like (Major domain)"/>
    <property type="match status" value="1"/>
</dbReference>
<dbReference type="PANTHER" id="PTHR43586:SF15">
    <property type="entry name" value="BLR3095 PROTEIN"/>
    <property type="match status" value="1"/>
</dbReference>